<dbReference type="GO" id="GO:0001778">
    <property type="term" value="P:plasma membrane repair"/>
    <property type="evidence" value="ECO:0007669"/>
    <property type="project" value="TreeGrafter"/>
</dbReference>
<dbReference type="InterPro" id="IPR037721">
    <property type="entry name" value="Ferlin"/>
</dbReference>
<dbReference type="Gene3D" id="2.60.40.150">
    <property type="entry name" value="C2 domain"/>
    <property type="match status" value="2"/>
</dbReference>
<dbReference type="InterPro" id="IPR035892">
    <property type="entry name" value="C2_domain_sf"/>
</dbReference>
<dbReference type="OrthoDB" id="270970at2759"/>
<evidence type="ECO:0000256" key="6">
    <source>
        <dbReference type="ARBA" id="ARBA00023136"/>
    </source>
</evidence>
<dbReference type="SMART" id="SM01201">
    <property type="entry name" value="FerB"/>
    <property type="match status" value="1"/>
</dbReference>
<evidence type="ECO:0000256" key="4">
    <source>
        <dbReference type="ARBA" id="ARBA00022737"/>
    </source>
</evidence>
<dbReference type="SMART" id="SM00239">
    <property type="entry name" value="C2"/>
    <property type="match status" value="2"/>
</dbReference>
<comment type="subcellular location">
    <subcellularLocation>
        <location evidence="1">Membrane</location>
        <topology evidence="1">Single-pass membrane protein</topology>
    </subcellularLocation>
</comment>
<evidence type="ECO:0000256" key="1">
    <source>
        <dbReference type="ARBA" id="ARBA00004167"/>
    </source>
</evidence>
<dbReference type="AlphaFoldDB" id="A0A7F8RJX5"/>
<sequence length="1179" mass="133820">PVLSHRDRLTKNDVVGTTYLHLSKIAASGGEVEDFSSSGSGASSYTANTGETEVGFVPTFGPCYLNLYGSPREYMGFPDPYDELNTGKGEGVAYRGRILIELSTFLEKTPPDKKLEPISNDDLLVVEKYQRRRKYSLSAVFHSATMLQDVGEAIQFEVSIGNYGNKFDTTCKPLASTTQYSRAVFDGNYYYYLPWAHTKPVVTLTSYWEDISHRLDAVNILLAMAERLQLNLEALKSGMQGKVPASQLAEIWLKLIDEVIEDTRYTLPLTEGKANVTVLDNQIQKLRSRSLSQIHEAAVRMRSEATEVKSTLAEIEDWLEKLLQLTEEPQNSMPDIIIWMIRGEKRLAYARIPAHQVLYSASGENASGKYCGKTQTILLKYPQEKTHGPKVPAELRVNIWLGLSAVEKKFNSFAEGTFTVFAEMYENQALMFGKWGTSGLVGRHKFSDVTGKIKLKREFFLPPKGWEWEGDWTVDPERSNAACVVASRLCILSDTMAYFSSVFILFCFYCLKNGDKAASPSELTCPPGWEWEDDAWVYDINRAVDEKGWEYGITIPPDNKPKSWVAAEKMYHTHRRRRLVRKRKKDLTQSTSSTARAMEEYEDRDGWEYASLIGWKFHWKQRSSDTFRRRRWRRKMAPSETHGAGAIFKLEGALGADTTEDGDEKSGDKRKYSATTVFGANTPIISCNFDRVYIYHLRCYIYQARNLMALDKDSFSDPYAHVSFLHRSKTTEIIHSTLNPTWDQTIIFDEIEIYGEPQTVLQNPPQVIIELFDNDQVGKDEFLGRSTCSPLVKLNSETDVTPKLLWHPVMNEDKSCGDVLVTAELILRHKDGSNLPILPSQRAPNLYMVPQGIRPVVQLTAIEILAWGLRNMKNYQMASIASPSLVVECGGERVESVVIKNLKKTPNFPSSVLFMKVFLPKEDLYMPPLVIKVIDHRQFGRKPVVGQCTIDRLDRFRCDPYAGKADLVPQLKASLLSTPPCRDVIIEIEDTRPLLASKCLSSMSTAVSKMASPRTVHLTEKEEEIVDWWSKFYASTGEHEKCGQYVQKGYSKLKIYDCELEDVTEFEGLTDFSDTFKLYRGKSDENEDPSVVGEFKGSFRIYPLSDDPSVPAPPRQFRELPDSVPQECTVRIYIVRGLELQPQDNNGLCDPYIKITLGKKVIEDRDHYIPNTLNPVFGR</sequence>
<dbReference type="SMART" id="SM00693">
    <property type="entry name" value="DysFN"/>
    <property type="match status" value="2"/>
</dbReference>
<feature type="non-terminal residue" evidence="9">
    <location>
        <position position="1"/>
    </location>
</feature>
<dbReference type="GO" id="GO:0033292">
    <property type="term" value="P:T-tubule organization"/>
    <property type="evidence" value="ECO:0007669"/>
    <property type="project" value="TreeGrafter"/>
</dbReference>
<evidence type="ECO:0000313" key="9">
    <source>
        <dbReference type="RefSeq" id="XP_030893526.1"/>
    </source>
</evidence>
<evidence type="ECO:0000256" key="3">
    <source>
        <dbReference type="ARBA" id="ARBA00022692"/>
    </source>
</evidence>
<reference evidence="9" key="1">
    <citation type="submission" date="2025-08" db="UniProtKB">
        <authorList>
            <consortium name="RefSeq"/>
        </authorList>
    </citation>
    <scope>IDENTIFICATION</scope>
    <source>
        <tissue evidence="9">Liver</tissue>
    </source>
</reference>
<feature type="domain" description="C2" evidence="7">
    <location>
        <begin position="1111"/>
        <end position="1179"/>
    </location>
</feature>
<dbReference type="SMART" id="SM00694">
    <property type="entry name" value="DysFC"/>
    <property type="match status" value="2"/>
</dbReference>
<dbReference type="InterPro" id="IPR012561">
    <property type="entry name" value="Ferlin_B-domain"/>
</dbReference>
<dbReference type="PANTHER" id="PTHR12546:SF55">
    <property type="entry name" value="MYOFERLIN"/>
    <property type="match status" value="1"/>
</dbReference>
<keyword evidence="4" id="KW-0677">Repeat</keyword>
<feature type="domain" description="C2" evidence="7">
    <location>
        <begin position="679"/>
        <end position="807"/>
    </location>
</feature>
<dbReference type="GeneID" id="102726015"/>
<dbReference type="GO" id="GO:0061025">
    <property type="term" value="P:membrane fusion"/>
    <property type="evidence" value="ECO:0007669"/>
    <property type="project" value="TreeGrafter"/>
</dbReference>
<dbReference type="FunFam" id="2.60.40.150:FF:000026">
    <property type="entry name" value="dysferlin isoform X2"/>
    <property type="match status" value="1"/>
</dbReference>
<dbReference type="GO" id="GO:0005886">
    <property type="term" value="C:plasma membrane"/>
    <property type="evidence" value="ECO:0007669"/>
    <property type="project" value="TreeGrafter"/>
</dbReference>
<dbReference type="Pfam" id="PF08165">
    <property type="entry name" value="FerA"/>
    <property type="match status" value="1"/>
</dbReference>
<dbReference type="PROSITE" id="PS50004">
    <property type="entry name" value="C2"/>
    <property type="match status" value="3"/>
</dbReference>
<feature type="domain" description="C2" evidence="7">
    <location>
        <begin position="838"/>
        <end position="966"/>
    </location>
</feature>
<dbReference type="KEGG" id="lww:102726015"/>
<keyword evidence="6" id="KW-0472">Membrane</keyword>
<evidence type="ECO:0000259" key="7">
    <source>
        <dbReference type="PROSITE" id="PS50004"/>
    </source>
</evidence>
<gene>
    <name evidence="9" type="primary">LOC102726015</name>
</gene>
<dbReference type="RefSeq" id="XP_030893526.1">
    <property type="nucleotide sequence ID" value="XM_031037666.1"/>
</dbReference>
<dbReference type="SMART" id="SM01200">
    <property type="entry name" value="FerA"/>
    <property type="match status" value="1"/>
</dbReference>
<keyword evidence="3" id="KW-0812">Transmembrane</keyword>
<keyword evidence="5" id="KW-1133">Transmembrane helix</keyword>
<evidence type="ECO:0000313" key="8">
    <source>
        <dbReference type="Proteomes" id="UP000245341"/>
    </source>
</evidence>
<dbReference type="CDD" id="cd04017">
    <property type="entry name" value="C2D_Ferlin"/>
    <property type="match status" value="1"/>
</dbReference>
<dbReference type="Pfam" id="PF08150">
    <property type="entry name" value="FerB"/>
    <property type="match status" value="1"/>
</dbReference>
<dbReference type="PANTHER" id="PTHR12546">
    <property type="entry name" value="FER-1-LIKE"/>
    <property type="match status" value="1"/>
</dbReference>
<dbReference type="GO" id="GO:0005543">
    <property type="term" value="F:phospholipid binding"/>
    <property type="evidence" value="ECO:0007669"/>
    <property type="project" value="TreeGrafter"/>
</dbReference>
<dbReference type="InterPro" id="IPR000008">
    <property type="entry name" value="C2_dom"/>
</dbReference>
<comment type="similarity">
    <text evidence="2">Belongs to the ferlin family.</text>
</comment>
<dbReference type="Proteomes" id="UP000245341">
    <property type="component" value="Unplaced"/>
</dbReference>
<organism evidence="8 9">
    <name type="scientific">Leptonychotes weddellii</name>
    <name type="common">Weddell seal</name>
    <name type="synonym">Otaria weddellii</name>
    <dbReference type="NCBI Taxonomy" id="9713"/>
    <lineage>
        <taxon>Eukaryota</taxon>
        <taxon>Metazoa</taxon>
        <taxon>Chordata</taxon>
        <taxon>Craniata</taxon>
        <taxon>Vertebrata</taxon>
        <taxon>Euteleostomi</taxon>
        <taxon>Mammalia</taxon>
        <taxon>Eutheria</taxon>
        <taxon>Laurasiatheria</taxon>
        <taxon>Carnivora</taxon>
        <taxon>Caniformia</taxon>
        <taxon>Pinnipedia</taxon>
        <taxon>Phocidae</taxon>
        <taxon>Monachinae</taxon>
        <taxon>Lobodontini</taxon>
        <taxon>Leptonychotes</taxon>
    </lineage>
</organism>
<evidence type="ECO:0000256" key="5">
    <source>
        <dbReference type="ARBA" id="ARBA00022989"/>
    </source>
</evidence>
<keyword evidence="8" id="KW-1185">Reference proteome</keyword>
<dbReference type="InterPro" id="IPR012560">
    <property type="entry name" value="Ferlin_A-domain"/>
</dbReference>
<dbReference type="Pfam" id="PF00168">
    <property type="entry name" value="C2"/>
    <property type="match status" value="3"/>
</dbReference>
<protein>
    <submittedName>
        <fullName evidence="9">Myoferlin</fullName>
    </submittedName>
</protein>
<evidence type="ECO:0000256" key="2">
    <source>
        <dbReference type="ARBA" id="ARBA00007561"/>
    </source>
</evidence>
<name>A0A7F8RJX5_LEPWE</name>
<dbReference type="SUPFAM" id="SSF49562">
    <property type="entry name" value="C2 domain (Calcium/lipid-binding domain, CaLB)"/>
    <property type="match status" value="3"/>
</dbReference>
<dbReference type="InterPro" id="IPR037723">
    <property type="entry name" value="C2D_Ferlin"/>
</dbReference>
<proteinExistence type="inferred from homology"/>
<dbReference type="InterPro" id="IPR006614">
    <property type="entry name" value="Peroxin/Ferlin"/>
</dbReference>
<accession>A0A7F8RJX5</accession>